<keyword evidence="9" id="KW-1185">Reference proteome</keyword>
<feature type="transmembrane region" description="Helical" evidence="6">
    <location>
        <begin position="601"/>
        <end position="625"/>
    </location>
</feature>
<keyword evidence="6" id="KW-0813">Transport</keyword>
<keyword evidence="5 6" id="KW-0472">Membrane</keyword>
<evidence type="ECO:0000256" key="3">
    <source>
        <dbReference type="ARBA" id="ARBA00022692"/>
    </source>
</evidence>
<dbReference type="Pfam" id="PF02687">
    <property type="entry name" value="FtsX"/>
    <property type="match status" value="1"/>
</dbReference>
<feature type="transmembrane region" description="Helical" evidence="6">
    <location>
        <begin position="148"/>
        <end position="169"/>
    </location>
</feature>
<dbReference type="InterPro" id="IPR003838">
    <property type="entry name" value="ABC3_permease_C"/>
</dbReference>
<reference evidence="8" key="1">
    <citation type="journal article" date="2022" name="Cell">
        <title>Design, construction, and in vivo augmentation of a complex gut microbiome.</title>
        <authorList>
            <person name="Cheng A.G."/>
            <person name="Ho P.Y."/>
            <person name="Aranda-Diaz A."/>
            <person name="Jain S."/>
            <person name="Yu F.B."/>
            <person name="Meng X."/>
            <person name="Wang M."/>
            <person name="Iakiviak M."/>
            <person name="Nagashima K."/>
            <person name="Zhao A."/>
            <person name="Murugkar P."/>
            <person name="Patil A."/>
            <person name="Atabakhsh K."/>
            <person name="Weakley A."/>
            <person name="Yan J."/>
            <person name="Brumbaugh A.R."/>
            <person name="Higginbottom S."/>
            <person name="Dimas A."/>
            <person name="Shiver A.L."/>
            <person name="Deutschbauer A."/>
            <person name="Neff N."/>
            <person name="Sonnenburg J.L."/>
            <person name="Huang K.C."/>
            <person name="Fischbach M.A."/>
        </authorList>
    </citation>
    <scope>NUCLEOTIDE SEQUENCE</scope>
    <source>
        <strain evidence="8">DSM 19829</strain>
    </source>
</reference>
<feature type="transmembrane region" description="Helical" evidence="6">
    <location>
        <begin position="637"/>
        <end position="658"/>
    </location>
</feature>
<evidence type="ECO:0000313" key="9">
    <source>
        <dbReference type="Proteomes" id="UP001060164"/>
    </source>
</evidence>
<name>A0ABY5VHQ3_9FIRM</name>
<feature type="transmembrane region" description="Helical" evidence="6">
    <location>
        <begin position="205"/>
        <end position="223"/>
    </location>
</feature>
<feature type="transmembrane region" description="Helical" evidence="6">
    <location>
        <begin position="297"/>
        <end position="316"/>
    </location>
</feature>
<dbReference type="EMBL" id="CP102290">
    <property type="protein sequence ID" value="UWP59496.1"/>
    <property type="molecule type" value="Genomic_DNA"/>
</dbReference>
<dbReference type="PANTHER" id="PTHR46795">
    <property type="entry name" value="ABC TRANSPORTER PERMEASE-RELATED-RELATED"/>
    <property type="match status" value="1"/>
</dbReference>
<evidence type="ECO:0000256" key="4">
    <source>
        <dbReference type="ARBA" id="ARBA00022989"/>
    </source>
</evidence>
<dbReference type="PANTHER" id="PTHR46795:SF3">
    <property type="entry name" value="ABC TRANSPORTER PERMEASE"/>
    <property type="match status" value="1"/>
</dbReference>
<feature type="transmembrane region" description="Helical" evidence="6">
    <location>
        <begin position="54"/>
        <end position="75"/>
    </location>
</feature>
<evidence type="ECO:0000256" key="6">
    <source>
        <dbReference type="PIRNR" id="PIRNR018968"/>
    </source>
</evidence>
<comment type="subcellular location">
    <subcellularLocation>
        <location evidence="1 6">Cell membrane</location>
        <topology evidence="1 6">Multi-pass membrane protein</topology>
    </subcellularLocation>
</comment>
<organism evidence="8 9">
    <name type="scientific">Ruminococcus gauvreauii</name>
    <dbReference type="NCBI Taxonomy" id="438033"/>
    <lineage>
        <taxon>Bacteria</taxon>
        <taxon>Bacillati</taxon>
        <taxon>Bacillota</taxon>
        <taxon>Clostridia</taxon>
        <taxon>Eubacteriales</taxon>
        <taxon>Oscillospiraceae</taxon>
        <taxon>Ruminococcus</taxon>
    </lineage>
</organism>
<accession>A0ABY5VHQ3</accession>
<dbReference type="PIRSF" id="PIRSF018968">
    <property type="entry name" value="ABC_permease_BceB"/>
    <property type="match status" value="1"/>
</dbReference>
<sequence length="677" mass="78550">MYVKLALRNVKRSIGDYAIYVLTLTLSITLIFAYNALLFSDAIVSFSQLMRPMMSILVCVTLIVVLILGWLIAYITQFIFEQRSREFACYMTMGMERRTMSRLFLAEQLVIGGAALLIGILIGNFFYFTLSQVIFRMFDREYYMDLSFQLPAIALTIVCFLLMFFCSLLRQRNILKKIQVKELMSYERKNEVPQKKRNISRSGRLLLDIAVGILGLFSLYLAFTLRVEALGGFGNLALMAVGVLLQGIGLMLFYRDLSEGILEQYRKNPKRRLHRLNIFFYRQLTGRLKTNGRQMGVISILLLFTLLGLGGASFMANSYQRNLARHSPFDVEVAEIYGELDTETCREFVRRRSDVTSEHSYHIYMLRDSELIAETLDKKQPVMEGYESFGEEQNKDRCILLSDYNKLREMLGRNPLKLNSDEYFVQTDEEYYADKFRENPGELRTGGKVYRLREIYQEDFAQDMINRSGFGTNTLLVLPDEAVSKIEPYSQCYMAMVRDRDNTDYQQELTDLLESGNDHDGASFIVTYTYAGQKNELQAIYMMTAFICCYAAFICIFICAAILSVQLLSSSRKYRYQYDQLRRMGTSEREIRGLIRRQTAVYFLLPMGLPFFFLILYMAGIGFAFPVYRDMMFGSFIGANGIFLLVYGCYLVITCLQYQKNVLKDTRKYHLRELTER</sequence>
<dbReference type="RefSeq" id="WP_028527916.1">
    <property type="nucleotide sequence ID" value="NZ_CABLBR010000005.1"/>
</dbReference>
<protein>
    <submittedName>
        <fullName evidence="8">ABC transporter permease</fullName>
    </submittedName>
</protein>
<gene>
    <name evidence="8" type="ORF">NQ502_00050</name>
</gene>
<evidence type="ECO:0000313" key="8">
    <source>
        <dbReference type="EMBL" id="UWP59496.1"/>
    </source>
</evidence>
<dbReference type="InterPro" id="IPR052536">
    <property type="entry name" value="ABC-4_Integral_Memb_Prot"/>
</dbReference>
<evidence type="ECO:0000256" key="2">
    <source>
        <dbReference type="ARBA" id="ARBA00022475"/>
    </source>
</evidence>
<dbReference type="Proteomes" id="UP001060164">
    <property type="component" value="Chromosome"/>
</dbReference>
<feature type="transmembrane region" description="Helical" evidence="6">
    <location>
        <begin position="103"/>
        <end position="128"/>
    </location>
</feature>
<evidence type="ECO:0000259" key="7">
    <source>
        <dbReference type="Pfam" id="PF02687"/>
    </source>
</evidence>
<feature type="transmembrane region" description="Helical" evidence="6">
    <location>
        <begin position="17"/>
        <end position="34"/>
    </location>
</feature>
<comment type="similarity">
    <text evidence="6">Belongs to the ABC-4 integral membrane protein family.</text>
</comment>
<proteinExistence type="inferred from homology"/>
<feature type="transmembrane region" description="Helical" evidence="6">
    <location>
        <begin position="229"/>
        <end position="254"/>
    </location>
</feature>
<dbReference type="InterPro" id="IPR027022">
    <property type="entry name" value="ABC_permease_BceB-typ"/>
</dbReference>
<keyword evidence="3 6" id="KW-0812">Transmembrane</keyword>
<keyword evidence="2 6" id="KW-1003">Cell membrane</keyword>
<keyword evidence="4 6" id="KW-1133">Transmembrane helix</keyword>
<feature type="domain" description="ABC3 transporter permease C-terminal" evidence="7">
    <location>
        <begin position="60"/>
        <end position="173"/>
    </location>
</feature>
<evidence type="ECO:0000256" key="1">
    <source>
        <dbReference type="ARBA" id="ARBA00004651"/>
    </source>
</evidence>
<feature type="transmembrane region" description="Helical" evidence="6">
    <location>
        <begin position="539"/>
        <end position="565"/>
    </location>
</feature>
<evidence type="ECO:0000256" key="5">
    <source>
        <dbReference type="ARBA" id="ARBA00023136"/>
    </source>
</evidence>